<dbReference type="EMBL" id="SPHZ02000003">
    <property type="protein sequence ID" value="KAF0926562.1"/>
    <property type="molecule type" value="Genomic_DNA"/>
</dbReference>
<evidence type="ECO:0000313" key="1">
    <source>
        <dbReference type="EMBL" id="KAF0926562.1"/>
    </source>
</evidence>
<protein>
    <submittedName>
        <fullName evidence="1">Uncharacterized protein</fullName>
    </submittedName>
</protein>
<gene>
    <name evidence="1" type="ORF">E2562_026878</name>
</gene>
<reference evidence="1 2" key="1">
    <citation type="submission" date="2019-11" db="EMBL/GenBank/DDBJ databases">
        <title>Whole genome sequence of Oryza granulata.</title>
        <authorList>
            <person name="Li W."/>
        </authorList>
    </citation>
    <scope>NUCLEOTIDE SEQUENCE [LARGE SCALE GENOMIC DNA]</scope>
    <source>
        <strain evidence="2">cv. Menghai</strain>
        <tissue evidence="1">Leaf</tissue>
    </source>
</reference>
<comment type="caution">
    <text evidence="1">The sequence shown here is derived from an EMBL/GenBank/DDBJ whole genome shotgun (WGS) entry which is preliminary data.</text>
</comment>
<accession>A0A6G1EPP1</accession>
<organism evidence="1 2">
    <name type="scientific">Oryza meyeriana var. granulata</name>
    <dbReference type="NCBI Taxonomy" id="110450"/>
    <lineage>
        <taxon>Eukaryota</taxon>
        <taxon>Viridiplantae</taxon>
        <taxon>Streptophyta</taxon>
        <taxon>Embryophyta</taxon>
        <taxon>Tracheophyta</taxon>
        <taxon>Spermatophyta</taxon>
        <taxon>Magnoliopsida</taxon>
        <taxon>Liliopsida</taxon>
        <taxon>Poales</taxon>
        <taxon>Poaceae</taxon>
        <taxon>BOP clade</taxon>
        <taxon>Oryzoideae</taxon>
        <taxon>Oryzeae</taxon>
        <taxon>Oryzinae</taxon>
        <taxon>Oryza</taxon>
        <taxon>Oryza meyeriana</taxon>
    </lineage>
</organism>
<keyword evidence="2" id="KW-1185">Reference proteome</keyword>
<sequence length="61" mass="6436">MPSSPTTFIATILVAKESLTIARHGQWGPDPAIPPPPATYNLVAATCVATTDHHQLLLLCS</sequence>
<evidence type="ECO:0000313" key="2">
    <source>
        <dbReference type="Proteomes" id="UP000479710"/>
    </source>
</evidence>
<proteinExistence type="predicted"/>
<dbReference type="AlphaFoldDB" id="A0A6G1EPP1"/>
<dbReference type="Proteomes" id="UP000479710">
    <property type="component" value="Unassembled WGS sequence"/>
</dbReference>
<name>A0A6G1EPP1_9ORYZ</name>